<protein>
    <recommendedName>
        <fullName evidence="4">Excalibur calcium-binding domain-containing protein</fullName>
    </recommendedName>
</protein>
<evidence type="ECO:0000313" key="2">
    <source>
        <dbReference type="EMBL" id="MFC3571090.1"/>
    </source>
</evidence>
<dbReference type="PROSITE" id="PS51257">
    <property type="entry name" value="PROKAR_LIPOPROTEIN"/>
    <property type="match status" value="1"/>
</dbReference>
<comment type="caution">
    <text evidence="2">The sequence shown here is derived from an EMBL/GenBank/DDBJ whole genome shotgun (WGS) entry which is preliminary data.</text>
</comment>
<reference evidence="3" key="1">
    <citation type="journal article" date="2019" name="Int. J. Syst. Evol. Microbiol.">
        <title>The Global Catalogue of Microorganisms (GCM) 10K type strain sequencing project: providing services to taxonomists for standard genome sequencing and annotation.</title>
        <authorList>
            <consortium name="The Broad Institute Genomics Platform"/>
            <consortium name="The Broad Institute Genome Sequencing Center for Infectious Disease"/>
            <person name="Wu L."/>
            <person name="Ma J."/>
        </authorList>
    </citation>
    <scope>NUCLEOTIDE SEQUENCE [LARGE SCALE GENOMIC DNA]</scope>
    <source>
        <strain evidence="3">VKM B-3226</strain>
    </source>
</reference>
<evidence type="ECO:0000313" key="3">
    <source>
        <dbReference type="Proteomes" id="UP001595596"/>
    </source>
</evidence>
<organism evidence="2 3">
    <name type="scientific">Paracoccus simplex</name>
    <dbReference type="NCBI Taxonomy" id="2086346"/>
    <lineage>
        <taxon>Bacteria</taxon>
        <taxon>Pseudomonadati</taxon>
        <taxon>Pseudomonadota</taxon>
        <taxon>Alphaproteobacteria</taxon>
        <taxon>Rhodobacterales</taxon>
        <taxon>Paracoccaceae</taxon>
        <taxon>Paracoccus</taxon>
    </lineage>
</organism>
<evidence type="ECO:0008006" key="4">
    <source>
        <dbReference type="Google" id="ProtNLM"/>
    </source>
</evidence>
<gene>
    <name evidence="2" type="ORF">ACFOMP_16635</name>
</gene>
<accession>A0ABV7S6L8</accession>
<dbReference type="EMBL" id="JBHRXE010000048">
    <property type="protein sequence ID" value="MFC3571090.1"/>
    <property type="molecule type" value="Genomic_DNA"/>
</dbReference>
<sequence>MRNLAILGLAPLLALAACGENTGWNPNYSAMHNGSRYAEYLQQREIALQGRGPVPAAIPVQLPVQAPTAADIAGTPAKRAGTTTVRAPAPAAVPANAQVATTGPYPGSTPVLVRYAHQETQARGTRKYQRSGGSESAAARTCRGYAGADAAQTAFIAAGGPVIDPRGLDPDGDGFVCGWDPRPFRQPRL</sequence>
<feature type="signal peptide" evidence="1">
    <location>
        <begin position="1"/>
        <end position="16"/>
    </location>
</feature>
<proteinExistence type="predicted"/>
<evidence type="ECO:0000256" key="1">
    <source>
        <dbReference type="SAM" id="SignalP"/>
    </source>
</evidence>
<feature type="chain" id="PRO_5045769940" description="Excalibur calcium-binding domain-containing protein" evidence="1">
    <location>
        <begin position="17"/>
        <end position="189"/>
    </location>
</feature>
<dbReference type="Proteomes" id="UP001595596">
    <property type="component" value="Unassembled WGS sequence"/>
</dbReference>
<keyword evidence="1" id="KW-0732">Signal</keyword>
<dbReference type="RefSeq" id="WP_379032557.1">
    <property type="nucleotide sequence ID" value="NZ_JBHRXE010000048.1"/>
</dbReference>
<keyword evidence="3" id="KW-1185">Reference proteome</keyword>
<name>A0ABV7S6L8_9RHOB</name>